<dbReference type="InParanoid" id="A0A3B3I319"/>
<protein>
    <submittedName>
        <fullName evidence="1">Uncharacterized protein</fullName>
    </submittedName>
</protein>
<reference evidence="1" key="2">
    <citation type="submission" date="2025-08" db="UniProtKB">
        <authorList>
            <consortium name="Ensembl"/>
        </authorList>
    </citation>
    <scope>IDENTIFICATION</scope>
    <source>
        <strain evidence="1">Hd-rR</strain>
    </source>
</reference>
<evidence type="ECO:0000313" key="2">
    <source>
        <dbReference type="Proteomes" id="UP000001038"/>
    </source>
</evidence>
<evidence type="ECO:0000313" key="1">
    <source>
        <dbReference type="Ensembl" id="ENSORLP00000038519.1"/>
    </source>
</evidence>
<accession>A0A3B3I319</accession>
<keyword evidence="2" id="KW-1185">Reference proteome</keyword>
<dbReference type="Bgee" id="ENSORLG00000022178">
    <property type="expression patterns" value="Expressed in sexually immature organism and 3 other cell types or tissues"/>
</dbReference>
<reference evidence="1" key="3">
    <citation type="submission" date="2025-09" db="UniProtKB">
        <authorList>
            <consortium name="Ensembl"/>
        </authorList>
    </citation>
    <scope>IDENTIFICATION</scope>
    <source>
        <strain evidence="1">Hd-rR</strain>
    </source>
</reference>
<dbReference type="AlphaFoldDB" id="A0A3B3I319"/>
<organism evidence="1 2">
    <name type="scientific">Oryzias latipes</name>
    <name type="common">Japanese rice fish</name>
    <name type="synonym">Japanese killifish</name>
    <dbReference type="NCBI Taxonomy" id="8090"/>
    <lineage>
        <taxon>Eukaryota</taxon>
        <taxon>Metazoa</taxon>
        <taxon>Chordata</taxon>
        <taxon>Craniata</taxon>
        <taxon>Vertebrata</taxon>
        <taxon>Euteleostomi</taxon>
        <taxon>Actinopterygii</taxon>
        <taxon>Neopterygii</taxon>
        <taxon>Teleostei</taxon>
        <taxon>Neoteleostei</taxon>
        <taxon>Acanthomorphata</taxon>
        <taxon>Ovalentaria</taxon>
        <taxon>Atherinomorphae</taxon>
        <taxon>Beloniformes</taxon>
        <taxon>Adrianichthyidae</taxon>
        <taxon>Oryziinae</taxon>
        <taxon>Oryzias</taxon>
    </lineage>
</organism>
<sequence length="149" mass="16693">TRSQTSRTHTRVIDDLKAAGSTVTKKTIGNTLHPAVLANLPMNTIMIKSDWRREMLPMTPIPNVKHGGGNIVFSAQGYLAAWMGGATYHQILSENLRLNNDPNHTVKTTKEWLTKKQIKIVDCRSFAKKSRLKFLLICAETFSSTTRNV</sequence>
<dbReference type="Ensembl" id="ENSORLT00000039610.1">
    <property type="protein sequence ID" value="ENSORLP00000038519.1"/>
    <property type="gene ID" value="ENSORLG00000022178.1"/>
</dbReference>
<proteinExistence type="predicted"/>
<dbReference type="Proteomes" id="UP000001038">
    <property type="component" value="Chromosome 9"/>
</dbReference>
<name>A0A3B3I319_ORYLA</name>
<reference evidence="1 2" key="1">
    <citation type="journal article" date="2007" name="Nature">
        <title>The medaka draft genome and insights into vertebrate genome evolution.</title>
        <authorList>
            <person name="Kasahara M."/>
            <person name="Naruse K."/>
            <person name="Sasaki S."/>
            <person name="Nakatani Y."/>
            <person name="Qu W."/>
            <person name="Ahsan B."/>
            <person name="Yamada T."/>
            <person name="Nagayasu Y."/>
            <person name="Doi K."/>
            <person name="Kasai Y."/>
            <person name="Jindo T."/>
            <person name="Kobayashi D."/>
            <person name="Shimada A."/>
            <person name="Toyoda A."/>
            <person name="Kuroki Y."/>
            <person name="Fujiyama A."/>
            <person name="Sasaki T."/>
            <person name="Shimizu A."/>
            <person name="Asakawa S."/>
            <person name="Shimizu N."/>
            <person name="Hashimoto S."/>
            <person name="Yang J."/>
            <person name="Lee Y."/>
            <person name="Matsushima K."/>
            <person name="Sugano S."/>
            <person name="Sakaizumi M."/>
            <person name="Narita T."/>
            <person name="Ohishi K."/>
            <person name="Haga S."/>
            <person name="Ohta F."/>
            <person name="Nomoto H."/>
            <person name="Nogata K."/>
            <person name="Morishita T."/>
            <person name="Endo T."/>
            <person name="Shin-I T."/>
            <person name="Takeda H."/>
            <person name="Morishita S."/>
            <person name="Kohara Y."/>
        </authorList>
    </citation>
    <scope>NUCLEOTIDE SEQUENCE [LARGE SCALE GENOMIC DNA]</scope>
    <source>
        <strain evidence="1 2">Hd-rR</strain>
    </source>
</reference>